<keyword evidence="1" id="KW-0813">Transport</keyword>
<dbReference type="CDD" id="cd03214">
    <property type="entry name" value="ABC_Iron-Siderophores_B12_Hemin"/>
    <property type="match status" value="1"/>
</dbReference>
<dbReference type="Proteomes" id="UP000184278">
    <property type="component" value="Unassembled WGS sequence"/>
</dbReference>
<dbReference type="InterPro" id="IPR050153">
    <property type="entry name" value="Metal_Ion_Import_ABC"/>
</dbReference>
<name>A0A1M5PW10_BUTFI</name>
<protein>
    <submittedName>
        <fullName evidence="5">Iron complex transport system ATP-binding protein</fullName>
    </submittedName>
</protein>
<evidence type="ECO:0000256" key="3">
    <source>
        <dbReference type="ARBA" id="ARBA00022840"/>
    </source>
</evidence>
<dbReference type="InterPro" id="IPR003439">
    <property type="entry name" value="ABC_transporter-like_ATP-bd"/>
</dbReference>
<dbReference type="PROSITE" id="PS00211">
    <property type="entry name" value="ABC_TRANSPORTER_1"/>
    <property type="match status" value="1"/>
</dbReference>
<dbReference type="Gene3D" id="3.40.50.300">
    <property type="entry name" value="P-loop containing nucleotide triphosphate hydrolases"/>
    <property type="match status" value="1"/>
</dbReference>
<keyword evidence="6" id="KW-1185">Reference proteome</keyword>
<gene>
    <name evidence="5" type="ORF">SAMN02745229_00112</name>
</gene>
<accession>A0A1M5PW10</accession>
<sequence length="261" mass="29037">MKMNMNDHFDMKIKLEDIKVSFGLKKVLDGVNLEYVGEGIYAIIGVNGTGKSVLMKSIAGIQTYSGKVSITNCKKICQKEDIAYVPQVTSLNSSLTSFEMVLLGKVNHLKMRVSDEMVKEVYEVMERLNIRSLEEQTFSSLSGGQKQLIIMAQALISKPKLLLLDEPTSALDLYHQLNLLSLARQYCKETGAITIVIMHDLSQAARFCKRITILKDGKVFAYGKPQEVLTEINIKEVFKVDAEIGFSNSGYTTVQPVAISV</sequence>
<dbReference type="GO" id="GO:0016887">
    <property type="term" value="F:ATP hydrolysis activity"/>
    <property type="evidence" value="ECO:0007669"/>
    <property type="project" value="InterPro"/>
</dbReference>
<dbReference type="PANTHER" id="PTHR42734:SF21">
    <property type="entry name" value="IRON ABC TRANSPORTER, ATP-BINDING PROTEIN"/>
    <property type="match status" value="1"/>
</dbReference>
<dbReference type="InterPro" id="IPR017871">
    <property type="entry name" value="ABC_transporter-like_CS"/>
</dbReference>
<evidence type="ECO:0000259" key="4">
    <source>
        <dbReference type="PROSITE" id="PS50893"/>
    </source>
</evidence>
<dbReference type="EMBL" id="FQXK01000003">
    <property type="protein sequence ID" value="SHH05856.1"/>
    <property type="molecule type" value="Genomic_DNA"/>
</dbReference>
<organism evidence="5 6">
    <name type="scientific">Butyrivibrio fibrisolvens DSM 3071</name>
    <dbReference type="NCBI Taxonomy" id="1121131"/>
    <lineage>
        <taxon>Bacteria</taxon>
        <taxon>Bacillati</taxon>
        <taxon>Bacillota</taxon>
        <taxon>Clostridia</taxon>
        <taxon>Lachnospirales</taxon>
        <taxon>Lachnospiraceae</taxon>
        <taxon>Butyrivibrio</taxon>
    </lineage>
</organism>
<evidence type="ECO:0000313" key="5">
    <source>
        <dbReference type="EMBL" id="SHH05856.1"/>
    </source>
</evidence>
<dbReference type="InterPro" id="IPR003593">
    <property type="entry name" value="AAA+_ATPase"/>
</dbReference>
<dbReference type="STRING" id="1121131.SAMN02745229_00112"/>
<feature type="domain" description="ABC transporter" evidence="4">
    <location>
        <begin position="13"/>
        <end position="241"/>
    </location>
</feature>
<dbReference type="PANTHER" id="PTHR42734">
    <property type="entry name" value="METAL TRANSPORT SYSTEM ATP-BINDING PROTEIN TM_0124-RELATED"/>
    <property type="match status" value="1"/>
</dbReference>
<keyword evidence="3 5" id="KW-0067">ATP-binding</keyword>
<proteinExistence type="predicted"/>
<dbReference type="PROSITE" id="PS50893">
    <property type="entry name" value="ABC_TRANSPORTER_2"/>
    <property type="match status" value="1"/>
</dbReference>
<reference evidence="6" key="1">
    <citation type="submission" date="2016-11" db="EMBL/GenBank/DDBJ databases">
        <authorList>
            <person name="Varghese N."/>
            <person name="Submissions S."/>
        </authorList>
    </citation>
    <scope>NUCLEOTIDE SEQUENCE [LARGE SCALE GENOMIC DNA]</scope>
    <source>
        <strain evidence="6">DSM 3071</strain>
    </source>
</reference>
<evidence type="ECO:0000256" key="2">
    <source>
        <dbReference type="ARBA" id="ARBA00022741"/>
    </source>
</evidence>
<dbReference type="GO" id="GO:0005524">
    <property type="term" value="F:ATP binding"/>
    <property type="evidence" value="ECO:0007669"/>
    <property type="project" value="UniProtKB-KW"/>
</dbReference>
<dbReference type="SUPFAM" id="SSF52540">
    <property type="entry name" value="P-loop containing nucleoside triphosphate hydrolases"/>
    <property type="match status" value="1"/>
</dbReference>
<dbReference type="Pfam" id="PF00005">
    <property type="entry name" value="ABC_tran"/>
    <property type="match status" value="1"/>
</dbReference>
<evidence type="ECO:0000256" key="1">
    <source>
        <dbReference type="ARBA" id="ARBA00022448"/>
    </source>
</evidence>
<keyword evidence="2" id="KW-0547">Nucleotide-binding</keyword>
<evidence type="ECO:0000313" key="6">
    <source>
        <dbReference type="Proteomes" id="UP000184278"/>
    </source>
</evidence>
<dbReference type="AlphaFoldDB" id="A0A1M5PW10"/>
<dbReference type="InterPro" id="IPR027417">
    <property type="entry name" value="P-loop_NTPase"/>
</dbReference>
<dbReference type="SMART" id="SM00382">
    <property type="entry name" value="AAA"/>
    <property type="match status" value="1"/>
</dbReference>